<dbReference type="Pfam" id="PF00341">
    <property type="entry name" value="PDGF"/>
    <property type="match status" value="1"/>
</dbReference>
<evidence type="ECO:0000259" key="2">
    <source>
        <dbReference type="Pfam" id="PF00341"/>
    </source>
</evidence>
<proteinExistence type="predicted"/>
<protein>
    <submittedName>
        <fullName evidence="3">Platelet-derived growth factor subunit A-like</fullName>
    </submittedName>
</protein>
<dbReference type="SUPFAM" id="SSF57501">
    <property type="entry name" value="Cystine-knot cytokines"/>
    <property type="match status" value="1"/>
</dbReference>
<organism evidence="3 4">
    <name type="scientific">Vespula squamosa</name>
    <name type="common">Southern yellow jacket</name>
    <name type="synonym">Wasp</name>
    <dbReference type="NCBI Taxonomy" id="30214"/>
    <lineage>
        <taxon>Eukaryota</taxon>
        <taxon>Metazoa</taxon>
        <taxon>Ecdysozoa</taxon>
        <taxon>Arthropoda</taxon>
        <taxon>Hexapoda</taxon>
        <taxon>Insecta</taxon>
        <taxon>Pterygota</taxon>
        <taxon>Neoptera</taxon>
        <taxon>Endopterygota</taxon>
        <taxon>Hymenoptera</taxon>
        <taxon>Apocrita</taxon>
        <taxon>Aculeata</taxon>
        <taxon>Vespoidea</taxon>
        <taxon>Vespidae</taxon>
        <taxon>Vespinae</taxon>
        <taxon>Vespula</taxon>
    </lineage>
</organism>
<comment type="caution">
    <text evidence="3">The sequence shown here is derived from an EMBL/GenBank/DDBJ whole genome shotgun (WGS) entry which is preliminary data.</text>
</comment>
<sequence length="177" mass="20484">MRTERSPAWTKIFIAVLISARIVRERLFILITPILSNTAQSMVTNNKSHHHRTPKRLNFSRSLEPSESFPCGEPQSRSYNLRDLMQTVHTNSEIVNFPLYIVSKRCDVHSGCCKSFNMSCTPVQSAIYHDEIEIEIESLQTNRTRKQWIRIEQHGECICAVTSSDQRNYSTPKIEML</sequence>
<reference evidence="3 4" key="1">
    <citation type="journal article" date="2024" name="Ann. Entomol. Soc. Am.">
        <title>Genomic analyses of the southern and eastern yellowjacket wasps (Hymenoptera: Vespidae) reveal evolutionary signatures of social life.</title>
        <authorList>
            <person name="Catto M.A."/>
            <person name="Caine P.B."/>
            <person name="Orr S.E."/>
            <person name="Hunt B.G."/>
            <person name="Goodisman M.A.D."/>
        </authorList>
    </citation>
    <scope>NUCLEOTIDE SEQUENCE [LARGE SCALE GENOMIC DNA]</scope>
    <source>
        <strain evidence="3">233</strain>
        <tissue evidence="3">Head and thorax</tissue>
    </source>
</reference>
<gene>
    <name evidence="3" type="ORF">V1478_009712</name>
</gene>
<evidence type="ECO:0000313" key="4">
    <source>
        <dbReference type="Proteomes" id="UP001607302"/>
    </source>
</evidence>
<dbReference type="Gene3D" id="2.10.90.10">
    <property type="entry name" value="Cystine-knot cytokines"/>
    <property type="match status" value="1"/>
</dbReference>
<dbReference type="AlphaFoldDB" id="A0ABD2AQF3"/>
<dbReference type="Proteomes" id="UP001607302">
    <property type="component" value="Unassembled WGS sequence"/>
</dbReference>
<dbReference type="InterPro" id="IPR000072">
    <property type="entry name" value="PDGF/VEGF_dom"/>
</dbReference>
<dbReference type="EMBL" id="JAUDFV010000141">
    <property type="protein sequence ID" value="KAL2722849.1"/>
    <property type="molecule type" value="Genomic_DNA"/>
</dbReference>
<name>A0ABD2AQF3_VESSQ</name>
<feature type="domain" description="Platelet-derived growth factor (PDGF) family profile" evidence="2">
    <location>
        <begin position="83"/>
        <end position="159"/>
    </location>
</feature>
<accession>A0ABD2AQF3</accession>
<dbReference type="InterPro" id="IPR029034">
    <property type="entry name" value="Cystine-knot_cytokine"/>
</dbReference>
<feature type="region of interest" description="Disordered" evidence="1">
    <location>
        <begin position="44"/>
        <end position="73"/>
    </location>
</feature>
<keyword evidence="4" id="KW-1185">Reference proteome</keyword>
<evidence type="ECO:0000313" key="3">
    <source>
        <dbReference type="EMBL" id="KAL2722849.1"/>
    </source>
</evidence>
<evidence type="ECO:0000256" key="1">
    <source>
        <dbReference type="SAM" id="MobiDB-lite"/>
    </source>
</evidence>